<dbReference type="GO" id="GO:0009247">
    <property type="term" value="P:glycolipid biosynthetic process"/>
    <property type="evidence" value="ECO:0007669"/>
    <property type="project" value="InterPro"/>
</dbReference>
<reference evidence="6 7" key="1">
    <citation type="submission" date="2019-04" db="EMBL/GenBank/DDBJ databases">
        <authorList>
            <person name="Van Vliet M D."/>
        </authorList>
    </citation>
    <scope>NUCLEOTIDE SEQUENCE [LARGE SCALE GENOMIC DNA]</scope>
    <source>
        <strain evidence="6 7">F21</strain>
    </source>
</reference>
<feature type="domain" description="Diacylglycerol glucosyltransferase N-terminal" evidence="5">
    <location>
        <begin position="11"/>
        <end position="176"/>
    </location>
</feature>
<comment type="similarity">
    <text evidence="1">Belongs to the glycosyltransferase 28 family.</text>
</comment>
<dbReference type="Proteomes" id="UP000346198">
    <property type="component" value="Unassembled WGS sequence"/>
</dbReference>
<dbReference type="InterPro" id="IPR009695">
    <property type="entry name" value="Diacylglyc_glucosyltr_N"/>
</dbReference>
<evidence type="ECO:0000259" key="5">
    <source>
        <dbReference type="Pfam" id="PF06925"/>
    </source>
</evidence>
<evidence type="ECO:0000313" key="6">
    <source>
        <dbReference type="EMBL" id="VGO22576.1"/>
    </source>
</evidence>
<dbReference type="GO" id="GO:0016020">
    <property type="term" value="C:membrane"/>
    <property type="evidence" value="ECO:0007669"/>
    <property type="project" value="GOC"/>
</dbReference>
<keyword evidence="2" id="KW-0328">Glycosyltransferase</keyword>
<sequence length="391" mass="43727">MILYANAGNGHRRAAEALAAVCEKDERISEYKLVDALDYTNKVFQELYANLYIEAVKKAPLLWSMAFDDSDQPWVREKGRMLMHRLHSHPLAKEIKKFQPDLCLCTHFMPSDIISTMLREDDIQTDLGVVVTDYYVHASWLESFVNRVYVAKEESREQLVRLKFPPKRVKTLGIPIDPMFGNLGDRNELCAKHGIDPALPMVLLSAGAFGVMSGDDMAQMLSGISSPCHLAVVCGNNKKLKEQIEKYIAGNPAENITYHILGFTKEMHEWMAMASLFIGKPGGLSTSECLACGLPMVIWNPIPGQEVFNSIYLLENGAAISPDSVSTLSFRIDQLLKNPEKLKRMQESAKALSRPDAARAIVDDAIEHLGEGVVRIPTGKKGLRDRLRERL</sequence>
<dbReference type="PANTHER" id="PTHR43025">
    <property type="entry name" value="MONOGALACTOSYLDIACYLGLYCEROL SYNTHASE"/>
    <property type="match status" value="1"/>
</dbReference>
<dbReference type="EMBL" id="CAAHFH010000002">
    <property type="protein sequence ID" value="VGO22576.1"/>
    <property type="molecule type" value="Genomic_DNA"/>
</dbReference>
<gene>
    <name evidence="6" type="primary">ugtP_2</name>
    <name evidence="6" type="ORF">SCARR_04661</name>
</gene>
<dbReference type="InterPro" id="IPR050519">
    <property type="entry name" value="Glycosyltransf_28_UgtP"/>
</dbReference>
<evidence type="ECO:0000256" key="2">
    <source>
        <dbReference type="ARBA" id="ARBA00022676"/>
    </source>
</evidence>
<protein>
    <submittedName>
        <fullName evidence="6">Processive diacylglycerol beta-glucosyltransferase</fullName>
    </submittedName>
</protein>
<evidence type="ECO:0000313" key="7">
    <source>
        <dbReference type="Proteomes" id="UP000346198"/>
    </source>
</evidence>
<name>A0A6C2UUL7_9BACT</name>
<proteinExistence type="inferred from homology"/>
<dbReference type="InterPro" id="IPR001296">
    <property type="entry name" value="Glyco_trans_1"/>
</dbReference>
<dbReference type="Pfam" id="PF06925">
    <property type="entry name" value="MGDG_synth"/>
    <property type="match status" value="1"/>
</dbReference>
<accession>A0A6C2UUL7</accession>
<dbReference type="RefSeq" id="WP_246044520.1">
    <property type="nucleotide sequence ID" value="NZ_CAAHFH010000002.1"/>
</dbReference>
<dbReference type="Gene3D" id="3.40.50.2000">
    <property type="entry name" value="Glycogen Phosphorylase B"/>
    <property type="match status" value="1"/>
</dbReference>
<organism evidence="6 7">
    <name type="scientific">Pontiella sulfatireligans</name>
    <dbReference type="NCBI Taxonomy" id="2750658"/>
    <lineage>
        <taxon>Bacteria</taxon>
        <taxon>Pseudomonadati</taxon>
        <taxon>Kiritimatiellota</taxon>
        <taxon>Kiritimatiellia</taxon>
        <taxon>Kiritimatiellales</taxon>
        <taxon>Pontiellaceae</taxon>
        <taxon>Pontiella</taxon>
    </lineage>
</organism>
<evidence type="ECO:0000256" key="3">
    <source>
        <dbReference type="ARBA" id="ARBA00022679"/>
    </source>
</evidence>
<dbReference type="PANTHER" id="PTHR43025:SF3">
    <property type="entry name" value="MONOGALACTOSYLDIACYLGLYCEROL SYNTHASE 1, CHLOROPLASTIC"/>
    <property type="match status" value="1"/>
</dbReference>
<dbReference type="Pfam" id="PF00534">
    <property type="entry name" value="Glycos_transf_1"/>
    <property type="match status" value="1"/>
</dbReference>
<feature type="domain" description="Glycosyl transferase family 1" evidence="4">
    <location>
        <begin position="231"/>
        <end position="350"/>
    </location>
</feature>
<dbReference type="AlphaFoldDB" id="A0A6C2UUL7"/>
<evidence type="ECO:0000256" key="1">
    <source>
        <dbReference type="ARBA" id="ARBA00006962"/>
    </source>
</evidence>
<dbReference type="GO" id="GO:0016758">
    <property type="term" value="F:hexosyltransferase activity"/>
    <property type="evidence" value="ECO:0007669"/>
    <property type="project" value="InterPro"/>
</dbReference>
<keyword evidence="3 6" id="KW-0808">Transferase</keyword>
<dbReference type="SUPFAM" id="SSF53756">
    <property type="entry name" value="UDP-Glycosyltransferase/glycogen phosphorylase"/>
    <property type="match status" value="1"/>
</dbReference>
<keyword evidence="7" id="KW-1185">Reference proteome</keyword>
<evidence type="ECO:0000259" key="4">
    <source>
        <dbReference type="Pfam" id="PF00534"/>
    </source>
</evidence>